<reference evidence="3" key="2">
    <citation type="journal article" date="2024" name="Plant">
        <title>Genomic evolution and insights into agronomic trait innovations of Sesamum species.</title>
        <authorList>
            <person name="Miao H."/>
            <person name="Wang L."/>
            <person name="Qu L."/>
            <person name="Liu H."/>
            <person name="Sun Y."/>
            <person name="Le M."/>
            <person name="Wang Q."/>
            <person name="Wei S."/>
            <person name="Zheng Y."/>
            <person name="Lin W."/>
            <person name="Duan Y."/>
            <person name="Cao H."/>
            <person name="Xiong S."/>
            <person name="Wang X."/>
            <person name="Wei L."/>
            <person name="Li C."/>
            <person name="Ma Q."/>
            <person name="Ju M."/>
            <person name="Zhao R."/>
            <person name="Li G."/>
            <person name="Mu C."/>
            <person name="Tian Q."/>
            <person name="Mei H."/>
            <person name="Zhang T."/>
            <person name="Gao T."/>
            <person name="Zhang H."/>
        </authorList>
    </citation>
    <scope>NUCLEOTIDE SEQUENCE</scope>
    <source>
        <strain evidence="3">KEN1</strain>
    </source>
</reference>
<sequence length="347" mass="38874">MRSNPGSTVVLKLTDNDEGPQGGHLLTVVGVDPNNAMYPIAYAIVENENKDSWVRFLSLLQSDLEIDEEYAWSFMSDKQKGLIPFFESLFPNAENRFYVRHLHSNIKRDGFTGQSLKNALWAAARATRIEEFKAKMEQLKELDEKAYNVLAGTKASKQWSRHTISAIWCRNEDPEDYVHDVYKVSTYLRCYEHAIQGVNGAEFWPKCELPPPLPPKYKNKPGRSKKMRRRQPDEPPTATNTTRLKKCLKSLKCGKCGVVGHNARTCSKRSGQAEEMPIRRSQPPSTQESNHTQSTSLEPSQSDSSQPATIVPRRKKLPAFNAIFACASPPLASPASSPGLGDVALQI</sequence>
<feature type="compositionally biased region" description="Low complexity" evidence="1">
    <location>
        <begin position="328"/>
        <end position="338"/>
    </location>
</feature>
<feature type="region of interest" description="Disordered" evidence="1">
    <location>
        <begin position="209"/>
        <end position="241"/>
    </location>
</feature>
<dbReference type="InterPro" id="IPR018289">
    <property type="entry name" value="MULE_transposase_dom"/>
</dbReference>
<dbReference type="AlphaFoldDB" id="A0AAW2Y5X4"/>
<evidence type="ECO:0000259" key="2">
    <source>
        <dbReference type="Pfam" id="PF10551"/>
    </source>
</evidence>
<dbReference type="Pfam" id="PF10551">
    <property type="entry name" value="MULE"/>
    <property type="match status" value="1"/>
</dbReference>
<dbReference type="PANTHER" id="PTHR31973:SF187">
    <property type="entry name" value="MUTATOR TRANSPOSASE MUDRA PROTEIN"/>
    <property type="match status" value="1"/>
</dbReference>
<proteinExistence type="predicted"/>
<protein>
    <recommendedName>
        <fullName evidence="2">MULE transposase domain-containing protein</fullName>
    </recommendedName>
</protein>
<dbReference type="EMBL" id="JACGWN010000001">
    <property type="protein sequence ID" value="KAL0461237.1"/>
    <property type="molecule type" value="Genomic_DNA"/>
</dbReference>
<accession>A0AAW2Y5X4</accession>
<comment type="caution">
    <text evidence="3">The sequence shown here is derived from an EMBL/GenBank/DDBJ whole genome shotgun (WGS) entry which is preliminary data.</text>
</comment>
<feature type="compositionally biased region" description="Polar residues" evidence="1">
    <location>
        <begin position="282"/>
        <end position="308"/>
    </location>
</feature>
<dbReference type="PANTHER" id="PTHR31973">
    <property type="entry name" value="POLYPROTEIN, PUTATIVE-RELATED"/>
    <property type="match status" value="1"/>
</dbReference>
<feature type="region of interest" description="Disordered" evidence="1">
    <location>
        <begin position="328"/>
        <end position="347"/>
    </location>
</feature>
<name>A0AAW2Y5X4_9LAMI</name>
<feature type="region of interest" description="Disordered" evidence="1">
    <location>
        <begin position="267"/>
        <end position="313"/>
    </location>
</feature>
<organism evidence="3">
    <name type="scientific">Sesamum latifolium</name>
    <dbReference type="NCBI Taxonomy" id="2727402"/>
    <lineage>
        <taxon>Eukaryota</taxon>
        <taxon>Viridiplantae</taxon>
        <taxon>Streptophyta</taxon>
        <taxon>Embryophyta</taxon>
        <taxon>Tracheophyta</taxon>
        <taxon>Spermatophyta</taxon>
        <taxon>Magnoliopsida</taxon>
        <taxon>eudicotyledons</taxon>
        <taxon>Gunneridae</taxon>
        <taxon>Pentapetalae</taxon>
        <taxon>asterids</taxon>
        <taxon>lamiids</taxon>
        <taxon>Lamiales</taxon>
        <taxon>Pedaliaceae</taxon>
        <taxon>Sesamum</taxon>
    </lineage>
</organism>
<reference evidence="3" key="1">
    <citation type="submission" date="2020-06" db="EMBL/GenBank/DDBJ databases">
        <authorList>
            <person name="Li T."/>
            <person name="Hu X."/>
            <person name="Zhang T."/>
            <person name="Song X."/>
            <person name="Zhang H."/>
            <person name="Dai N."/>
            <person name="Sheng W."/>
            <person name="Hou X."/>
            <person name="Wei L."/>
        </authorList>
    </citation>
    <scope>NUCLEOTIDE SEQUENCE</scope>
    <source>
        <strain evidence="3">KEN1</strain>
        <tissue evidence="3">Leaf</tissue>
    </source>
</reference>
<evidence type="ECO:0000256" key="1">
    <source>
        <dbReference type="SAM" id="MobiDB-lite"/>
    </source>
</evidence>
<feature type="domain" description="MULE transposase" evidence="2">
    <location>
        <begin position="23"/>
        <end position="105"/>
    </location>
</feature>
<feature type="compositionally biased region" description="Basic residues" evidence="1">
    <location>
        <begin position="217"/>
        <end position="229"/>
    </location>
</feature>
<evidence type="ECO:0000313" key="3">
    <source>
        <dbReference type="EMBL" id="KAL0461237.1"/>
    </source>
</evidence>
<gene>
    <name evidence="3" type="ORF">Slati_0011300</name>
</gene>